<keyword evidence="2" id="KW-1133">Transmembrane helix</keyword>
<feature type="transmembrane region" description="Helical" evidence="2">
    <location>
        <begin position="37"/>
        <end position="60"/>
    </location>
</feature>
<keyword evidence="2" id="KW-0812">Transmembrane</keyword>
<feature type="transmembrane region" description="Helical" evidence="2">
    <location>
        <begin position="110"/>
        <end position="133"/>
    </location>
</feature>
<name>A0ABX2EIH5_9BURK</name>
<keyword evidence="4" id="KW-1185">Reference proteome</keyword>
<protein>
    <submittedName>
        <fullName evidence="3">Uncharacterized protein</fullName>
    </submittedName>
</protein>
<evidence type="ECO:0000313" key="3">
    <source>
        <dbReference type="EMBL" id="NRF68435.1"/>
    </source>
</evidence>
<gene>
    <name evidence="3" type="ORF">HLB44_15680</name>
</gene>
<evidence type="ECO:0000256" key="2">
    <source>
        <dbReference type="SAM" id="Phobius"/>
    </source>
</evidence>
<evidence type="ECO:0000256" key="1">
    <source>
        <dbReference type="SAM" id="MobiDB-lite"/>
    </source>
</evidence>
<feature type="transmembrane region" description="Helical" evidence="2">
    <location>
        <begin position="72"/>
        <end position="90"/>
    </location>
</feature>
<dbReference type="Proteomes" id="UP000737171">
    <property type="component" value="Unassembled WGS sequence"/>
</dbReference>
<sequence>MDQTPPMDESGRNSTAATGRLPDGGATGAAKGAGLPLLAMIVGGIPTIAALLGYGVSLAADIRLGLPNGLTFSNAFDLILFSKLAALHALRQGSELFDAATLWSAYRQVMAYSSFLLIGPLAMAAAVAGWCAMAGRFGNTTRRAENKIRAYLRRSREVVRPKSLLGRSLALVAYGVATVVAGPLLIWGAVLLALFAFALLMFVPMIGMAAGAKYIDEYVIEPTACAPVLSSADRAARRSLAPDPSAQKRAYCVRVFKDKEAEYAGRVVFETPNLIILYSPKTGSVRRIPLDGYVIELVPTDQ</sequence>
<comment type="caution">
    <text evidence="3">The sequence shown here is derived from an EMBL/GenBank/DDBJ whole genome shotgun (WGS) entry which is preliminary data.</text>
</comment>
<reference evidence="3 4" key="1">
    <citation type="submission" date="2020-05" db="EMBL/GenBank/DDBJ databases">
        <title>Aquincola sp. isolate from soil.</title>
        <authorList>
            <person name="Han J."/>
            <person name="Kim D.-U."/>
        </authorList>
    </citation>
    <scope>NUCLEOTIDE SEQUENCE [LARGE SCALE GENOMIC DNA]</scope>
    <source>
        <strain evidence="3 4">S2</strain>
    </source>
</reference>
<organism evidence="3 4">
    <name type="scientific">Pseudaquabacterium terrae</name>
    <dbReference type="NCBI Taxonomy" id="2732868"/>
    <lineage>
        <taxon>Bacteria</taxon>
        <taxon>Pseudomonadati</taxon>
        <taxon>Pseudomonadota</taxon>
        <taxon>Betaproteobacteria</taxon>
        <taxon>Burkholderiales</taxon>
        <taxon>Sphaerotilaceae</taxon>
        <taxon>Pseudaquabacterium</taxon>
    </lineage>
</organism>
<evidence type="ECO:0000313" key="4">
    <source>
        <dbReference type="Proteomes" id="UP000737171"/>
    </source>
</evidence>
<dbReference type="RefSeq" id="WP_173124071.1">
    <property type="nucleotide sequence ID" value="NZ_JABRWJ010000004.1"/>
</dbReference>
<feature type="transmembrane region" description="Helical" evidence="2">
    <location>
        <begin position="164"/>
        <end position="186"/>
    </location>
</feature>
<dbReference type="EMBL" id="JABRWJ010000004">
    <property type="protein sequence ID" value="NRF68435.1"/>
    <property type="molecule type" value="Genomic_DNA"/>
</dbReference>
<feature type="region of interest" description="Disordered" evidence="1">
    <location>
        <begin position="1"/>
        <end position="25"/>
    </location>
</feature>
<feature type="transmembrane region" description="Helical" evidence="2">
    <location>
        <begin position="192"/>
        <end position="212"/>
    </location>
</feature>
<keyword evidence="2" id="KW-0472">Membrane</keyword>
<accession>A0ABX2EIH5</accession>
<proteinExistence type="predicted"/>